<sequence length="132" mass="15560">MGVQPQFSQSYVHDKATKPRTGSPFGKHHSLRWHRHFNAPTDELPKEAQQLKEKIIRTHNAKLKRFSMSYMKKRVIPPVKIPKDINSQRALSTTVSGRNVPLTRSMWDNTKRKIHHMEQISEDYPLRCTLYR</sequence>
<dbReference type="OMA" id="HMEQISE"/>
<dbReference type="Proteomes" id="UP000054928">
    <property type="component" value="Unassembled WGS sequence"/>
</dbReference>
<dbReference type="GeneID" id="36406972"/>
<reference evidence="3" key="1">
    <citation type="submission" date="2014-09" db="EMBL/GenBank/DDBJ databases">
        <authorList>
            <person name="Sharma Rahul"/>
            <person name="Thines Marco"/>
        </authorList>
    </citation>
    <scope>NUCLEOTIDE SEQUENCE [LARGE SCALE GENOMIC DNA]</scope>
</reference>
<feature type="region of interest" description="Disordered" evidence="1">
    <location>
        <begin position="1"/>
        <end position="28"/>
    </location>
</feature>
<evidence type="ECO:0000313" key="3">
    <source>
        <dbReference type="Proteomes" id="UP000054928"/>
    </source>
</evidence>
<evidence type="ECO:0000256" key="1">
    <source>
        <dbReference type="SAM" id="MobiDB-lite"/>
    </source>
</evidence>
<accession>A0A0P1AK07</accession>
<dbReference type="EMBL" id="CCYD01000553">
    <property type="protein sequence ID" value="CEG41580.1"/>
    <property type="molecule type" value="Genomic_DNA"/>
</dbReference>
<dbReference type="AlphaFoldDB" id="A0A0P1AK07"/>
<proteinExistence type="predicted"/>
<protein>
    <submittedName>
        <fullName evidence="2">Uncharacterized protein</fullName>
    </submittedName>
</protein>
<organism evidence="2 3">
    <name type="scientific">Plasmopara halstedii</name>
    <name type="common">Downy mildew of sunflower</name>
    <dbReference type="NCBI Taxonomy" id="4781"/>
    <lineage>
        <taxon>Eukaryota</taxon>
        <taxon>Sar</taxon>
        <taxon>Stramenopiles</taxon>
        <taxon>Oomycota</taxon>
        <taxon>Peronosporomycetes</taxon>
        <taxon>Peronosporales</taxon>
        <taxon>Peronosporaceae</taxon>
        <taxon>Plasmopara</taxon>
    </lineage>
</organism>
<dbReference type="RefSeq" id="XP_024577949.1">
    <property type="nucleotide sequence ID" value="XM_024727365.1"/>
</dbReference>
<evidence type="ECO:0000313" key="2">
    <source>
        <dbReference type="EMBL" id="CEG41580.1"/>
    </source>
</evidence>
<dbReference type="OrthoDB" id="90616at2759"/>
<name>A0A0P1AK07_PLAHL</name>
<keyword evidence="3" id="KW-1185">Reference proteome</keyword>
<feature type="compositionally biased region" description="Polar residues" evidence="1">
    <location>
        <begin position="1"/>
        <end position="11"/>
    </location>
</feature>